<evidence type="ECO:0000259" key="2">
    <source>
        <dbReference type="PROSITE" id="PS51819"/>
    </source>
</evidence>
<sequence>MIEIENIHHVSLSVTDLQRAKHFYGTMLGFKELTRPNFDFPGAWYEIGKQQLHLIALPDSSTLRKSSEINSREGHFAIRVKDYHATLKYLQELGIEINERTNSKSGFAQVFCMDPDLNLIEFSVDKASLLK</sequence>
<dbReference type="SUPFAM" id="SSF54593">
    <property type="entry name" value="Glyoxalase/Bleomycin resistance protein/Dihydroxybiphenyl dioxygenase"/>
    <property type="match status" value="1"/>
</dbReference>
<dbReference type="RefSeq" id="WP_224140173.1">
    <property type="nucleotide sequence ID" value="NZ_JAIQUM010000040.1"/>
</dbReference>
<feature type="domain" description="VOC" evidence="2">
    <location>
        <begin position="6"/>
        <end position="125"/>
    </location>
</feature>
<proteinExistence type="predicted"/>
<evidence type="ECO:0000256" key="1">
    <source>
        <dbReference type="ARBA" id="ARBA00022723"/>
    </source>
</evidence>
<accession>A0ABS7UU59</accession>
<gene>
    <name evidence="3" type="ORF">K9V48_16760</name>
</gene>
<keyword evidence="4" id="KW-1185">Reference proteome</keyword>
<dbReference type="Pfam" id="PF00903">
    <property type="entry name" value="Glyoxalase"/>
    <property type="match status" value="1"/>
</dbReference>
<dbReference type="PANTHER" id="PTHR46142">
    <property type="match status" value="1"/>
</dbReference>
<name>A0ABS7UU59_9BACI</name>
<keyword evidence="1" id="KW-0479">Metal-binding</keyword>
<dbReference type="EMBL" id="JAIQUM010000040">
    <property type="protein sequence ID" value="MBZ5751851.1"/>
    <property type="molecule type" value="Genomic_DNA"/>
</dbReference>
<reference evidence="3" key="1">
    <citation type="submission" date="2024-05" db="EMBL/GenBank/DDBJ databases">
        <title>Metabacillus sp. nov., isolated from the rhizosphere soil of tomato plants.</title>
        <authorList>
            <person name="Ma R."/>
        </authorList>
    </citation>
    <scope>NUCLEOTIDE SEQUENCE</scope>
    <source>
        <strain evidence="3">DBTR6</strain>
    </source>
</reference>
<dbReference type="PROSITE" id="PS51819">
    <property type="entry name" value="VOC"/>
    <property type="match status" value="1"/>
</dbReference>
<dbReference type="PANTHER" id="PTHR46142:SF3">
    <property type="entry name" value="F18B13.24 PROTEIN"/>
    <property type="match status" value="1"/>
</dbReference>
<protein>
    <submittedName>
        <fullName evidence="3">VOC family protein</fullName>
    </submittedName>
</protein>
<organism evidence="3 4">
    <name type="scientific">Metabacillus rhizolycopersici</name>
    <dbReference type="NCBI Taxonomy" id="2875709"/>
    <lineage>
        <taxon>Bacteria</taxon>
        <taxon>Bacillati</taxon>
        <taxon>Bacillota</taxon>
        <taxon>Bacilli</taxon>
        <taxon>Bacillales</taxon>
        <taxon>Bacillaceae</taxon>
        <taxon>Metabacillus</taxon>
    </lineage>
</organism>
<dbReference type="Proteomes" id="UP001165287">
    <property type="component" value="Unassembled WGS sequence"/>
</dbReference>
<evidence type="ECO:0000313" key="3">
    <source>
        <dbReference type="EMBL" id="MBZ5751851.1"/>
    </source>
</evidence>
<comment type="caution">
    <text evidence="3">The sequence shown here is derived from an EMBL/GenBank/DDBJ whole genome shotgun (WGS) entry which is preliminary data.</text>
</comment>
<dbReference type="InterPro" id="IPR029068">
    <property type="entry name" value="Glyas_Bleomycin-R_OHBP_Dase"/>
</dbReference>
<dbReference type="PROSITE" id="PS00934">
    <property type="entry name" value="GLYOXALASE_I_1"/>
    <property type="match status" value="1"/>
</dbReference>
<dbReference type="InterPro" id="IPR004360">
    <property type="entry name" value="Glyas_Fos-R_dOase_dom"/>
</dbReference>
<dbReference type="InterPro" id="IPR018146">
    <property type="entry name" value="Glyoxalase_1_CS"/>
</dbReference>
<dbReference type="Gene3D" id="3.10.180.10">
    <property type="entry name" value="2,3-Dihydroxybiphenyl 1,2-Dioxygenase, domain 1"/>
    <property type="match status" value="1"/>
</dbReference>
<evidence type="ECO:0000313" key="4">
    <source>
        <dbReference type="Proteomes" id="UP001165287"/>
    </source>
</evidence>
<dbReference type="InterPro" id="IPR037523">
    <property type="entry name" value="VOC_core"/>
</dbReference>